<evidence type="ECO:0000313" key="1">
    <source>
        <dbReference type="EMBL" id="MFC4595488.1"/>
    </source>
</evidence>
<dbReference type="CDD" id="cd07821">
    <property type="entry name" value="PYR_PYL_RCAR_like"/>
    <property type="match status" value="1"/>
</dbReference>
<accession>A0ABV9F109</accession>
<dbReference type="Proteomes" id="UP001595957">
    <property type="component" value="Unassembled WGS sequence"/>
</dbReference>
<gene>
    <name evidence="1" type="ORF">ACFO3E_15000</name>
</gene>
<protein>
    <submittedName>
        <fullName evidence="1">SRPBCC family protein</fullName>
    </submittedName>
</protein>
<dbReference type="Gene3D" id="3.30.530.20">
    <property type="match status" value="1"/>
</dbReference>
<name>A0ABV9F109_9SPHN</name>
<comment type="caution">
    <text evidence="1">The sequence shown here is derived from an EMBL/GenBank/DDBJ whole genome shotgun (WGS) entry which is preliminary data.</text>
</comment>
<dbReference type="InterPro" id="IPR023393">
    <property type="entry name" value="START-like_dom_sf"/>
</dbReference>
<proteinExistence type="predicted"/>
<dbReference type="Pfam" id="PF10604">
    <property type="entry name" value="Polyketide_cyc2"/>
    <property type="match status" value="1"/>
</dbReference>
<evidence type="ECO:0000313" key="2">
    <source>
        <dbReference type="Proteomes" id="UP001595957"/>
    </source>
</evidence>
<dbReference type="SUPFAM" id="SSF55961">
    <property type="entry name" value="Bet v1-like"/>
    <property type="match status" value="1"/>
</dbReference>
<dbReference type="RefSeq" id="WP_380805727.1">
    <property type="nucleotide sequence ID" value="NZ_JBHSFZ010000033.1"/>
</dbReference>
<dbReference type="PANTHER" id="PTHR33789:SF5">
    <property type="entry name" value="BET V I_MAJOR LATEX PROTEIN DOMAIN-CONTAINING PROTEIN"/>
    <property type="match status" value="1"/>
</dbReference>
<sequence length="141" mass="15777">MTITLDATIDAPLDHLWSMIADFPNLMRWHPGVERCETLGVGVGAVRRLYFADFWAAEKLELLDNDQHILRYAIIDGSNPASKGLRGTISLSAGDEGQTNLTWTSGVDPDREDAAFLDAYLQTYYPERIEHLRQAVTSPRA</sequence>
<dbReference type="EMBL" id="JBHSFZ010000033">
    <property type="protein sequence ID" value="MFC4595488.1"/>
    <property type="molecule type" value="Genomic_DNA"/>
</dbReference>
<dbReference type="InterPro" id="IPR053249">
    <property type="entry name" value="LFS"/>
</dbReference>
<keyword evidence="2" id="KW-1185">Reference proteome</keyword>
<reference evidence="2" key="1">
    <citation type="journal article" date="2019" name="Int. J. Syst. Evol. Microbiol.">
        <title>The Global Catalogue of Microorganisms (GCM) 10K type strain sequencing project: providing services to taxonomists for standard genome sequencing and annotation.</title>
        <authorList>
            <consortium name="The Broad Institute Genomics Platform"/>
            <consortium name="The Broad Institute Genome Sequencing Center for Infectious Disease"/>
            <person name="Wu L."/>
            <person name="Ma J."/>
        </authorList>
    </citation>
    <scope>NUCLEOTIDE SEQUENCE [LARGE SCALE GENOMIC DNA]</scope>
    <source>
        <strain evidence="2">NBRC 103632</strain>
    </source>
</reference>
<organism evidence="1 2">
    <name type="scientific">Sphingobium tyrosinilyticum</name>
    <dbReference type="NCBI Taxonomy" id="2715436"/>
    <lineage>
        <taxon>Bacteria</taxon>
        <taxon>Pseudomonadati</taxon>
        <taxon>Pseudomonadota</taxon>
        <taxon>Alphaproteobacteria</taxon>
        <taxon>Sphingomonadales</taxon>
        <taxon>Sphingomonadaceae</taxon>
        <taxon>Sphingobium</taxon>
    </lineage>
</organism>
<dbReference type="InterPro" id="IPR019587">
    <property type="entry name" value="Polyketide_cyclase/dehydratase"/>
</dbReference>
<dbReference type="PANTHER" id="PTHR33789">
    <property type="entry name" value="LACHRYMATORY-FACTOR SYNTHASE"/>
    <property type="match status" value="1"/>
</dbReference>